<dbReference type="Proteomes" id="UP001489004">
    <property type="component" value="Unassembled WGS sequence"/>
</dbReference>
<dbReference type="SUPFAM" id="SSF57959">
    <property type="entry name" value="Leucine zipper domain"/>
    <property type="match status" value="1"/>
</dbReference>
<feature type="region of interest" description="Disordered" evidence="2">
    <location>
        <begin position="746"/>
        <end position="801"/>
    </location>
</feature>
<dbReference type="SMART" id="SM00338">
    <property type="entry name" value="BRLZ"/>
    <property type="match status" value="1"/>
</dbReference>
<feature type="region of interest" description="Disordered" evidence="2">
    <location>
        <begin position="346"/>
        <end position="367"/>
    </location>
</feature>
<dbReference type="GO" id="GO:0003700">
    <property type="term" value="F:DNA-binding transcription factor activity"/>
    <property type="evidence" value="ECO:0007669"/>
    <property type="project" value="InterPro"/>
</dbReference>
<protein>
    <recommendedName>
        <fullName evidence="3">BZIP domain-containing protein</fullName>
    </recommendedName>
</protein>
<comment type="caution">
    <text evidence="4">The sequence shown here is derived from an EMBL/GenBank/DDBJ whole genome shotgun (WGS) entry which is preliminary data.</text>
</comment>
<evidence type="ECO:0000256" key="2">
    <source>
        <dbReference type="SAM" id="MobiDB-lite"/>
    </source>
</evidence>
<organism evidence="4 5">
    <name type="scientific">[Myrmecia] bisecta</name>
    <dbReference type="NCBI Taxonomy" id="41462"/>
    <lineage>
        <taxon>Eukaryota</taxon>
        <taxon>Viridiplantae</taxon>
        <taxon>Chlorophyta</taxon>
        <taxon>core chlorophytes</taxon>
        <taxon>Trebouxiophyceae</taxon>
        <taxon>Trebouxiales</taxon>
        <taxon>Trebouxiaceae</taxon>
        <taxon>Myrmecia</taxon>
    </lineage>
</organism>
<feature type="domain" description="BZIP" evidence="3">
    <location>
        <begin position="293"/>
        <end position="344"/>
    </location>
</feature>
<gene>
    <name evidence="4" type="ORF">WJX72_009354</name>
</gene>
<proteinExistence type="predicted"/>
<keyword evidence="1" id="KW-0175">Coiled coil</keyword>
<feature type="compositionally biased region" description="Basic and acidic residues" evidence="2">
    <location>
        <begin position="227"/>
        <end position="237"/>
    </location>
</feature>
<feature type="compositionally biased region" description="Polar residues" evidence="2">
    <location>
        <begin position="346"/>
        <end position="360"/>
    </location>
</feature>
<name>A0AAW1R8D3_9CHLO</name>
<feature type="region of interest" description="Disordered" evidence="2">
    <location>
        <begin position="1"/>
        <end position="23"/>
    </location>
</feature>
<feature type="coiled-coil region" evidence="1">
    <location>
        <begin position="305"/>
        <end position="346"/>
    </location>
</feature>
<dbReference type="CDD" id="cd14686">
    <property type="entry name" value="bZIP"/>
    <property type="match status" value="1"/>
</dbReference>
<evidence type="ECO:0000259" key="3">
    <source>
        <dbReference type="PROSITE" id="PS50217"/>
    </source>
</evidence>
<feature type="compositionally biased region" description="Low complexity" evidence="2">
    <location>
        <begin position="774"/>
        <end position="788"/>
    </location>
</feature>
<feature type="region of interest" description="Disordered" evidence="2">
    <location>
        <begin position="168"/>
        <end position="205"/>
    </location>
</feature>
<feature type="region of interest" description="Disordered" evidence="2">
    <location>
        <begin position="634"/>
        <end position="660"/>
    </location>
</feature>
<evidence type="ECO:0000256" key="1">
    <source>
        <dbReference type="SAM" id="Coils"/>
    </source>
</evidence>
<dbReference type="EMBL" id="JALJOR010000001">
    <property type="protein sequence ID" value="KAK9830041.1"/>
    <property type="molecule type" value="Genomic_DNA"/>
</dbReference>
<dbReference type="AlphaFoldDB" id="A0AAW1R8D3"/>
<reference evidence="4 5" key="1">
    <citation type="journal article" date="2024" name="Nat. Commun.">
        <title>Phylogenomics reveals the evolutionary origins of lichenization in chlorophyte algae.</title>
        <authorList>
            <person name="Puginier C."/>
            <person name="Libourel C."/>
            <person name="Otte J."/>
            <person name="Skaloud P."/>
            <person name="Haon M."/>
            <person name="Grisel S."/>
            <person name="Petersen M."/>
            <person name="Berrin J.G."/>
            <person name="Delaux P.M."/>
            <person name="Dal Grande F."/>
            <person name="Keller J."/>
        </authorList>
    </citation>
    <scope>NUCLEOTIDE SEQUENCE [LARGE SCALE GENOMIC DNA]</scope>
    <source>
        <strain evidence="4 5">SAG 2043</strain>
    </source>
</reference>
<evidence type="ECO:0000313" key="5">
    <source>
        <dbReference type="Proteomes" id="UP001489004"/>
    </source>
</evidence>
<dbReference type="Gene3D" id="1.20.5.170">
    <property type="match status" value="1"/>
</dbReference>
<accession>A0AAW1R8D3</accession>
<dbReference type="InterPro" id="IPR046347">
    <property type="entry name" value="bZIP_sf"/>
</dbReference>
<sequence length="801" mass="87151">MASHPQHPASIPEDAAHFPDPPEPAALSTCFLEDVFPERWGLDLGSENSGGHSGGMANRAGNIFVQSEFIANPFVDCITSPGFGQADLATMGATQAWFDGLTDAQKASLQADSTGGLECLQQGVARLKAEQAVAAQTGLVLQQPARYLDQQQQQQQQQQQFGLQLLPEQQGQPPRMPGSGASFPQILQDDQQDNEASRAHRASMRLRTRTKLAMYTEDENLSPDGDLGMHDWQRGSSEENDDDSGSPPRRNAQAGDGGSDDSGARPARGQTRRGNGAGRRSKAVGRSTVPTSQQERNRLAQRRFQERRKAKLMELENRLKDLSRANKQLASEKQELEQRLASLQLQSGSNDPHSQTNSGGSPLPPIPVADLEDAVVLMTLTVRQEQPMQLTKDQVKHFSSRELGRVWREYVNQLAACLVTMETKPPQEAGGLGAERDGTLHQQDAVVERVVTLTSEAVELFQVFSRINPIVVKEFVANRIEETQLLADEERCDMWLHIARSLNLSHSQKQHLVRLRRMFLDHWSRITDHRRKIKARLASEQQVTVRGRHSAQQQVQTHESIEQLKKNYSEENLLFREFIAAFNNQVLSPMQMARCIVQSYPWYPDTLAILTWVAADVGDADALALLNATYANGTDKGSLSSAQDKLDGVGMAPGPGQQLPSASAAMAVTDMSAPVLISSPLGSLGAGSQHLGSPAQQHLYASAAPGQGTLAAAASMPVPITQRPGGHYLHPAASYSPAESALQQSLSQSWPNASPGMLLGTTRIGAPPSEGMGSYQSSYPSSHQSSQSNFTGSMPPPSTLY</sequence>
<evidence type="ECO:0000313" key="4">
    <source>
        <dbReference type="EMBL" id="KAK9830041.1"/>
    </source>
</evidence>
<dbReference type="PROSITE" id="PS50217">
    <property type="entry name" value="BZIP"/>
    <property type="match status" value="1"/>
</dbReference>
<dbReference type="InterPro" id="IPR004827">
    <property type="entry name" value="bZIP"/>
</dbReference>
<feature type="region of interest" description="Disordered" evidence="2">
    <location>
        <begin position="218"/>
        <end position="304"/>
    </location>
</feature>
<keyword evidence="5" id="KW-1185">Reference proteome</keyword>